<dbReference type="InterPro" id="IPR000073">
    <property type="entry name" value="AB_hydrolase_1"/>
</dbReference>
<dbReference type="SUPFAM" id="SSF53474">
    <property type="entry name" value="alpha/beta-Hydrolases"/>
    <property type="match status" value="1"/>
</dbReference>
<dbReference type="EMBL" id="CP108057">
    <property type="protein sequence ID" value="WUO44923.1"/>
    <property type="molecule type" value="Genomic_DNA"/>
</dbReference>
<protein>
    <submittedName>
        <fullName evidence="3">Alpha/beta hydrolase</fullName>
    </submittedName>
</protein>
<evidence type="ECO:0000259" key="2">
    <source>
        <dbReference type="Pfam" id="PF00561"/>
    </source>
</evidence>
<evidence type="ECO:0000313" key="4">
    <source>
        <dbReference type="Proteomes" id="UP001432075"/>
    </source>
</evidence>
<keyword evidence="4" id="KW-1185">Reference proteome</keyword>
<evidence type="ECO:0000256" key="1">
    <source>
        <dbReference type="SAM" id="SignalP"/>
    </source>
</evidence>
<keyword evidence="3" id="KW-0378">Hydrolase</keyword>
<evidence type="ECO:0000313" key="3">
    <source>
        <dbReference type="EMBL" id="WUO44923.1"/>
    </source>
</evidence>
<accession>A0ABZ1RDV5</accession>
<name>A0ABZ1RDV5_9ACTN</name>
<dbReference type="InterPro" id="IPR029058">
    <property type="entry name" value="AB_hydrolase_fold"/>
</dbReference>
<proteinExistence type="predicted"/>
<gene>
    <name evidence="3" type="ORF">OHU17_03365</name>
</gene>
<dbReference type="Gene3D" id="3.40.50.1820">
    <property type="entry name" value="alpha/beta hydrolase"/>
    <property type="match status" value="1"/>
</dbReference>
<dbReference type="PROSITE" id="PS51257">
    <property type="entry name" value="PROKAR_LIPOPROTEIN"/>
    <property type="match status" value="1"/>
</dbReference>
<reference evidence="3" key="1">
    <citation type="submission" date="2022-10" db="EMBL/GenBank/DDBJ databases">
        <title>The complete genomes of actinobacterial strains from the NBC collection.</title>
        <authorList>
            <person name="Joergensen T.S."/>
            <person name="Alvarez Arevalo M."/>
            <person name="Sterndorff E.B."/>
            <person name="Faurdal D."/>
            <person name="Vuksanovic O."/>
            <person name="Mourched A.-S."/>
            <person name="Charusanti P."/>
            <person name="Shaw S."/>
            <person name="Blin K."/>
            <person name="Weber T."/>
        </authorList>
    </citation>
    <scope>NUCLEOTIDE SEQUENCE</scope>
    <source>
        <strain evidence="3">NBC_00283</strain>
    </source>
</reference>
<keyword evidence="1" id="KW-0732">Signal</keyword>
<dbReference type="Proteomes" id="UP001432075">
    <property type="component" value="Chromosome"/>
</dbReference>
<feature type="chain" id="PRO_5046056360" evidence="1">
    <location>
        <begin position="29"/>
        <end position="334"/>
    </location>
</feature>
<dbReference type="RefSeq" id="WP_328775181.1">
    <property type="nucleotide sequence ID" value="NZ_CP108057.1"/>
</dbReference>
<organism evidence="3 4">
    <name type="scientific">Streptomyces goshikiensis</name>
    <dbReference type="NCBI Taxonomy" id="1942"/>
    <lineage>
        <taxon>Bacteria</taxon>
        <taxon>Bacillati</taxon>
        <taxon>Actinomycetota</taxon>
        <taxon>Actinomycetes</taxon>
        <taxon>Kitasatosporales</taxon>
        <taxon>Streptomycetaceae</taxon>
        <taxon>Streptomyces</taxon>
    </lineage>
</organism>
<dbReference type="Pfam" id="PF00561">
    <property type="entry name" value="Abhydrolase_1"/>
    <property type="match status" value="1"/>
</dbReference>
<sequence>MTSSGTKPRALAYALVVTAVAVIATASAGCGAGPPRQHGVTGPTATGAADFAGPVDIGGGRKIYLRCRGSGGGGAGPGGPTVILESGLHDSSDTWSITDVKPPVPKAPAVFPGVAAFARVCVYDRPGTLRYTDPPALTTRSTPVTGTRSLSAMTSDLDKVLTAARVPGPYLLVGHSFGAMITRNFAQEHPGKVAGLVFVDGFGTDLKELFGKDWPAYLRLLNNPGTAFDSDPGFEKVDIDGAIRAIGAAGPLPKVPLAVLSKTEPFATAPGAPKELLARLEAAWPQVQRSLVELEPQTPQFLATGSDHYVQVHDPDLTISAIRLVAGRSVRPPR</sequence>
<feature type="signal peptide" evidence="1">
    <location>
        <begin position="1"/>
        <end position="28"/>
    </location>
</feature>
<dbReference type="GO" id="GO:0016787">
    <property type="term" value="F:hydrolase activity"/>
    <property type="evidence" value="ECO:0007669"/>
    <property type="project" value="UniProtKB-KW"/>
</dbReference>
<feature type="domain" description="AB hydrolase-1" evidence="2">
    <location>
        <begin position="80"/>
        <end position="218"/>
    </location>
</feature>